<dbReference type="InterPro" id="IPR052543">
    <property type="entry name" value="HTH_Metal-responsive_Reg"/>
</dbReference>
<dbReference type="AlphaFoldDB" id="A0A1H0KEC4"/>
<dbReference type="SMART" id="SM00418">
    <property type="entry name" value="HTH_ARSR"/>
    <property type="match status" value="1"/>
</dbReference>
<accession>A0A1H0KEC4</accession>
<organism evidence="2 3">
    <name type="scientific">Nakamurella panacisegetis</name>
    <dbReference type="NCBI Taxonomy" id="1090615"/>
    <lineage>
        <taxon>Bacteria</taxon>
        <taxon>Bacillati</taxon>
        <taxon>Actinomycetota</taxon>
        <taxon>Actinomycetes</taxon>
        <taxon>Nakamurellales</taxon>
        <taxon>Nakamurellaceae</taxon>
        <taxon>Nakamurella</taxon>
    </lineage>
</organism>
<proteinExistence type="predicted"/>
<dbReference type="SUPFAM" id="SSF46785">
    <property type="entry name" value="Winged helix' DNA-binding domain"/>
    <property type="match status" value="1"/>
</dbReference>
<dbReference type="GO" id="GO:0003700">
    <property type="term" value="F:DNA-binding transcription factor activity"/>
    <property type="evidence" value="ECO:0007669"/>
    <property type="project" value="InterPro"/>
</dbReference>
<dbReference type="InterPro" id="IPR036388">
    <property type="entry name" value="WH-like_DNA-bd_sf"/>
</dbReference>
<keyword evidence="2" id="KW-0238">DNA-binding</keyword>
<dbReference type="Pfam" id="PF12840">
    <property type="entry name" value="HTH_20"/>
    <property type="match status" value="1"/>
</dbReference>
<evidence type="ECO:0000313" key="2">
    <source>
        <dbReference type="EMBL" id="SDO54304.1"/>
    </source>
</evidence>
<dbReference type="InterPro" id="IPR001845">
    <property type="entry name" value="HTH_ArsR_DNA-bd_dom"/>
</dbReference>
<dbReference type="PANTHER" id="PTHR39168:SF2">
    <property type="entry name" value="HTH-TYPE TRANSCRIPTIONAL REGULATOR CMTR"/>
    <property type="match status" value="1"/>
</dbReference>
<dbReference type="GO" id="GO:0003677">
    <property type="term" value="F:DNA binding"/>
    <property type="evidence" value="ECO:0007669"/>
    <property type="project" value="UniProtKB-KW"/>
</dbReference>
<dbReference type="CDD" id="cd00090">
    <property type="entry name" value="HTH_ARSR"/>
    <property type="match status" value="1"/>
</dbReference>
<dbReference type="OrthoDB" id="3232131at2"/>
<dbReference type="Proteomes" id="UP000198741">
    <property type="component" value="Chromosome I"/>
</dbReference>
<dbReference type="GO" id="GO:0046686">
    <property type="term" value="P:response to cadmium ion"/>
    <property type="evidence" value="ECO:0007669"/>
    <property type="project" value="TreeGrafter"/>
</dbReference>
<dbReference type="InterPro" id="IPR011991">
    <property type="entry name" value="ArsR-like_HTH"/>
</dbReference>
<dbReference type="PANTHER" id="PTHR39168">
    <property type="entry name" value="TRANSCRIPTIONAL REGULATOR-RELATED"/>
    <property type="match status" value="1"/>
</dbReference>
<dbReference type="Gene3D" id="1.10.10.10">
    <property type="entry name" value="Winged helix-like DNA-binding domain superfamily/Winged helix DNA-binding domain"/>
    <property type="match status" value="1"/>
</dbReference>
<dbReference type="GO" id="GO:0010288">
    <property type="term" value="P:response to lead ion"/>
    <property type="evidence" value="ECO:0007669"/>
    <property type="project" value="TreeGrafter"/>
</dbReference>
<dbReference type="InterPro" id="IPR036390">
    <property type="entry name" value="WH_DNA-bd_sf"/>
</dbReference>
<gene>
    <name evidence="2" type="ORF">SAMN04515671_1275</name>
</gene>
<dbReference type="GO" id="GO:0032791">
    <property type="term" value="F:lead ion binding"/>
    <property type="evidence" value="ECO:0007669"/>
    <property type="project" value="TreeGrafter"/>
</dbReference>
<dbReference type="GO" id="GO:0097063">
    <property type="term" value="F:cadmium ion sensor activity"/>
    <property type="evidence" value="ECO:0007669"/>
    <property type="project" value="TreeGrafter"/>
</dbReference>
<sequence>MAGVVVTPDSVARFAGLLADRSRVAMCLALIDGRAWTAGELATHAGISRSTASEHLSALVTAGILAQEHQGRHRYLRLAGPEIAQLIEDLVAVVGVPQQPNSLRSVRAAGQLQAARTCYDHVAGDLGVAVFDALVRRRLIDVADGLRLTPSGRDFFVDFAGPDAVAPHRSRPLLRTCLDWTERRHHLGGALGAVVLQQLLARGWVVRAARHRALAVTGDGAIGLKAAFGVDVPATPDADRLGA</sequence>
<keyword evidence="3" id="KW-1185">Reference proteome</keyword>
<dbReference type="PROSITE" id="PS50987">
    <property type="entry name" value="HTH_ARSR_2"/>
    <property type="match status" value="1"/>
</dbReference>
<protein>
    <submittedName>
        <fullName evidence="2">DNA-binding transcriptional regulator, ArsR family</fullName>
    </submittedName>
</protein>
<reference evidence="2 3" key="1">
    <citation type="submission" date="2016-10" db="EMBL/GenBank/DDBJ databases">
        <authorList>
            <person name="de Groot N.N."/>
        </authorList>
    </citation>
    <scope>NUCLEOTIDE SEQUENCE [LARGE SCALE GENOMIC DNA]</scope>
    <source>
        <strain evidence="3">P4-7,KCTC 19426,CECT 7604</strain>
    </source>
</reference>
<dbReference type="RefSeq" id="WP_090475182.1">
    <property type="nucleotide sequence ID" value="NZ_LT629710.1"/>
</dbReference>
<evidence type="ECO:0000259" key="1">
    <source>
        <dbReference type="PROSITE" id="PS50987"/>
    </source>
</evidence>
<dbReference type="EMBL" id="LT629710">
    <property type="protein sequence ID" value="SDO54304.1"/>
    <property type="molecule type" value="Genomic_DNA"/>
</dbReference>
<name>A0A1H0KEC4_9ACTN</name>
<dbReference type="STRING" id="1090615.SAMN04515671_1275"/>
<feature type="domain" description="HTH arsR-type" evidence="1">
    <location>
        <begin position="3"/>
        <end position="98"/>
    </location>
</feature>
<evidence type="ECO:0000313" key="3">
    <source>
        <dbReference type="Proteomes" id="UP000198741"/>
    </source>
</evidence>